<accession>A0A432VXT0</accession>
<comment type="catalytic activity">
    <reaction evidence="5">
        <text>7-aminomethyl-7-carbaguanine + 2 NADP(+) = 7-cyano-7-carbaguanine + 2 NADPH + 3 H(+)</text>
        <dbReference type="Rhea" id="RHEA:13409"/>
        <dbReference type="ChEBI" id="CHEBI:15378"/>
        <dbReference type="ChEBI" id="CHEBI:45075"/>
        <dbReference type="ChEBI" id="CHEBI:57783"/>
        <dbReference type="ChEBI" id="CHEBI:58349"/>
        <dbReference type="ChEBI" id="CHEBI:58703"/>
        <dbReference type="EC" id="1.7.1.13"/>
    </reaction>
</comment>
<dbReference type="AlphaFoldDB" id="A0A432VXT0"/>
<dbReference type="PANTHER" id="PTHR34354">
    <property type="entry name" value="NADPH-DEPENDENT 7-CYANO-7-DEAZAGUANINE REDUCTASE"/>
    <property type="match status" value="1"/>
</dbReference>
<evidence type="ECO:0000256" key="2">
    <source>
        <dbReference type="ARBA" id="ARBA00022785"/>
    </source>
</evidence>
<dbReference type="OrthoDB" id="9789995at2"/>
<dbReference type="RefSeq" id="WP_126790489.1">
    <property type="nucleotide sequence ID" value="NZ_PIPI01000001.1"/>
</dbReference>
<comment type="subunit">
    <text evidence="5">Homodimer.</text>
</comment>
<dbReference type="EMBL" id="PIPI01000001">
    <property type="protein sequence ID" value="RUO21510.1"/>
    <property type="molecule type" value="Genomic_DNA"/>
</dbReference>
<dbReference type="EC" id="1.7.1.13" evidence="5"/>
<dbReference type="GO" id="GO:0005737">
    <property type="term" value="C:cytoplasm"/>
    <property type="evidence" value="ECO:0007669"/>
    <property type="project" value="UniProtKB-SubCell"/>
</dbReference>
<dbReference type="UniPathway" id="UPA00392"/>
<evidence type="ECO:0000256" key="4">
    <source>
        <dbReference type="ARBA" id="ARBA00023002"/>
    </source>
</evidence>
<feature type="binding site" evidence="5">
    <location>
        <begin position="93"/>
        <end position="94"/>
    </location>
    <ligand>
        <name>NADPH</name>
        <dbReference type="ChEBI" id="CHEBI:57783"/>
    </ligand>
</feature>
<dbReference type="InterPro" id="IPR050084">
    <property type="entry name" value="NADPH_dep_7-cyano-7-deazaG_red"/>
</dbReference>
<comment type="pathway">
    <text evidence="5">tRNA modification; tRNA-queuosine biosynthesis.</text>
</comment>
<dbReference type="PANTHER" id="PTHR34354:SF1">
    <property type="entry name" value="NADPH-DEPENDENT 7-CYANO-7-DEAZAGUANINE REDUCTASE"/>
    <property type="match status" value="1"/>
</dbReference>
<keyword evidence="8" id="KW-1185">Reference proteome</keyword>
<feature type="binding site" evidence="5">
    <location>
        <begin position="91"/>
        <end position="93"/>
    </location>
    <ligand>
        <name>substrate</name>
    </ligand>
</feature>
<reference evidence="7 8" key="1">
    <citation type="journal article" date="2011" name="Front. Microbiol.">
        <title>Genomic signatures of strain selection and enhancement in Bacillus atrophaeus var. globigii, a historical biowarfare simulant.</title>
        <authorList>
            <person name="Gibbons H.S."/>
            <person name="Broomall S.M."/>
            <person name="McNew L.A."/>
            <person name="Daligault H."/>
            <person name="Chapman C."/>
            <person name="Bruce D."/>
            <person name="Karavis M."/>
            <person name="Krepps M."/>
            <person name="McGregor P.A."/>
            <person name="Hong C."/>
            <person name="Park K.H."/>
            <person name="Akmal A."/>
            <person name="Feldman A."/>
            <person name="Lin J.S."/>
            <person name="Chang W.E."/>
            <person name="Higgs B.W."/>
            <person name="Demirev P."/>
            <person name="Lindquist J."/>
            <person name="Liem A."/>
            <person name="Fochler E."/>
            <person name="Read T.D."/>
            <person name="Tapia R."/>
            <person name="Johnson S."/>
            <person name="Bishop-Lilly K.A."/>
            <person name="Detter C."/>
            <person name="Han C."/>
            <person name="Sozhamannan S."/>
            <person name="Rosenzweig C.N."/>
            <person name="Skowronski E.W."/>
        </authorList>
    </citation>
    <scope>NUCLEOTIDE SEQUENCE [LARGE SCALE GENOMIC DNA]</scope>
    <source>
        <strain evidence="7 8">AK5</strain>
    </source>
</reference>
<protein>
    <recommendedName>
        <fullName evidence="5">NADPH-dependent 7-cyano-7-deazaguanine reductase</fullName>
        <ecNumber evidence="5">1.7.1.13</ecNumber>
    </recommendedName>
    <alternativeName>
        <fullName evidence="5">7-cyano-7-carbaguanine reductase</fullName>
    </alternativeName>
    <alternativeName>
        <fullName evidence="5">NADPH-dependent nitrile oxidoreductase</fullName>
    </alternativeName>
    <alternativeName>
        <fullName evidence="5">PreQ(0) reductase</fullName>
    </alternativeName>
</protein>
<keyword evidence="1 5" id="KW-0963">Cytoplasm</keyword>
<evidence type="ECO:0000259" key="6">
    <source>
        <dbReference type="Pfam" id="PF14819"/>
    </source>
</evidence>
<evidence type="ECO:0000313" key="8">
    <source>
        <dbReference type="Proteomes" id="UP000288212"/>
    </source>
</evidence>
<gene>
    <name evidence="5" type="primary">queF</name>
    <name evidence="7" type="ORF">CWE06_01225</name>
</gene>
<dbReference type="HAMAP" id="MF_00817">
    <property type="entry name" value="QueF_type2"/>
    <property type="match status" value="1"/>
</dbReference>
<dbReference type="PIRSF" id="PIRSF004750">
    <property type="entry name" value="Nitrile_oxidored_YqcD_prd"/>
    <property type="match status" value="1"/>
</dbReference>
<dbReference type="Gene3D" id="3.30.1130.10">
    <property type="match status" value="2"/>
</dbReference>
<feature type="active site" description="Proton donor" evidence="5">
    <location>
        <position position="206"/>
    </location>
</feature>
<dbReference type="InterPro" id="IPR029139">
    <property type="entry name" value="QueF_N"/>
</dbReference>
<proteinExistence type="inferred from homology"/>
<feature type="binding site" evidence="5">
    <location>
        <begin position="238"/>
        <end position="239"/>
    </location>
    <ligand>
        <name>substrate</name>
    </ligand>
</feature>
<dbReference type="GO" id="GO:0033739">
    <property type="term" value="F:preQ1 synthase activity"/>
    <property type="evidence" value="ECO:0007669"/>
    <property type="project" value="UniProtKB-UniRule"/>
</dbReference>
<dbReference type="Pfam" id="PF14819">
    <property type="entry name" value="QueF_N"/>
    <property type="match status" value="1"/>
</dbReference>
<sequence>MPTSSPKPKSAALAHLKLGQNTDYPQHFDAGLLQPVPRQLNRDDLGIDASTLPFVGVDVWTCYELSWLQPNGVPAVVIAEVAVPATSPNLIESKSFKLYLNGFNQSTFANHAAVQQQLEHDLSGCAGAPVSVVFFTLDEYSQRGIQALPGHCIDGEDITIQDYDYQPDILLEIQAPTTAAEQTASETGELHSHVLKSNCLITNQPDWGSVYIYYTGKPIRRDVLLAYLVSFRNHNEFHEQCVERIYCDLQRYGEFSDLLVVARYTRRGGLDINPLRCSDSALLDHPVLRSRLARQ</sequence>
<dbReference type="InterPro" id="IPR016428">
    <property type="entry name" value="QueF_type2"/>
</dbReference>
<name>A0A432VXT0_9GAMM</name>
<comment type="similarity">
    <text evidence="5">Belongs to the GTP cyclohydrolase I family. QueF type 2 subfamily.</text>
</comment>
<dbReference type="GO" id="GO:0008616">
    <property type="term" value="P:tRNA queuosine(34) biosynthetic process"/>
    <property type="evidence" value="ECO:0007669"/>
    <property type="project" value="UniProtKB-UniRule"/>
</dbReference>
<evidence type="ECO:0000256" key="5">
    <source>
        <dbReference type="HAMAP-Rule" id="MF_00817"/>
    </source>
</evidence>
<evidence type="ECO:0000313" key="7">
    <source>
        <dbReference type="EMBL" id="RUO21510.1"/>
    </source>
</evidence>
<evidence type="ECO:0000256" key="1">
    <source>
        <dbReference type="ARBA" id="ARBA00022490"/>
    </source>
</evidence>
<dbReference type="Proteomes" id="UP000288212">
    <property type="component" value="Unassembled WGS sequence"/>
</dbReference>
<feature type="domain" description="NADPH-dependent 7-cyano-7-deazaguanine reductase N-terminal" evidence="6">
    <location>
        <begin position="24"/>
        <end position="132"/>
    </location>
</feature>
<comment type="caution">
    <text evidence="7">The sequence shown here is derived from an EMBL/GenBank/DDBJ whole genome shotgun (WGS) entry which is preliminary data.</text>
</comment>
<keyword evidence="2 5" id="KW-0671">Queuosine biosynthesis</keyword>
<dbReference type="Pfam" id="PF14489">
    <property type="entry name" value="QueF"/>
    <property type="match status" value="1"/>
</dbReference>
<comment type="function">
    <text evidence="5">Catalyzes the NADPH-dependent reduction of 7-cyano-7-deazaguanine (preQ0) to 7-aminomethyl-7-deazaguanine (preQ1).</text>
</comment>
<feature type="active site" description="Thioimide intermediate" evidence="5">
    <location>
        <position position="199"/>
    </location>
</feature>
<feature type="binding site" evidence="5">
    <location>
        <begin position="267"/>
        <end position="268"/>
    </location>
    <ligand>
        <name>NADPH</name>
        <dbReference type="ChEBI" id="CHEBI:57783"/>
    </ligand>
</feature>
<dbReference type="InterPro" id="IPR043133">
    <property type="entry name" value="GTP-CH-I_C/QueF"/>
</dbReference>
<dbReference type="NCBIfam" id="TIGR03138">
    <property type="entry name" value="QueF"/>
    <property type="match status" value="1"/>
</dbReference>
<keyword evidence="3 5" id="KW-0521">NADP</keyword>
<comment type="subcellular location">
    <subcellularLocation>
        <location evidence="5">Cytoplasm</location>
    </subcellularLocation>
</comment>
<organism evidence="7 8">
    <name type="scientific">Aliidiomarina haloalkalitolerans</name>
    <dbReference type="NCBI Taxonomy" id="859059"/>
    <lineage>
        <taxon>Bacteria</taxon>
        <taxon>Pseudomonadati</taxon>
        <taxon>Pseudomonadota</taxon>
        <taxon>Gammaproteobacteria</taxon>
        <taxon>Alteromonadales</taxon>
        <taxon>Idiomarinaceae</taxon>
        <taxon>Aliidiomarina</taxon>
    </lineage>
</organism>
<keyword evidence="4 5" id="KW-0560">Oxidoreductase</keyword>
<dbReference type="InterPro" id="IPR029500">
    <property type="entry name" value="QueF"/>
</dbReference>
<evidence type="ECO:0000256" key="3">
    <source>
        <dbReference type="ARBA" id="ARBA00022857"/>
    </source>
</evidence>
<dbReference type="SUPFAM" id="SSF55620">
    <property type="entry name" value="Tetrahydrobiopterin biosynthesis enzymes-like"/>
    <property type="match status" value="1"/>
</dbReference>